<sequence length="124" mass="14933">MEDIDHILISCSVSWAIWEDIAADMGVQIVIQDNIRDLYTSWINRRFTNRTRRKLWLASFFSTMWSLWMQRNGILFKQQTMDVKSLCHIIKWRVVTWSKTWEENIPYSADLLVQNFQSIPMLFN</sequence>
<evidence type="ECO:0008006" key="2">
    <source>
        <dbReference type="Google" id="ProtNLM"/>
    </source>
</evidence>
<organism evidence="1">
    <name type="scientific">Opuntia streptacantha</name>
    <name type="common">Prickly pear cactus</name>
    <name type="synonym">Opuntia cardona</name>
    <dbReference type="NCBI Taxonomy" id="393608"/>
    <lineage>
        <taxon>Eukaryota</taxon>
        <taxon>Viridiplantae</taxon>
        <taxon>Streptophyta</taxon>
        <taxon>Embryophyta</taxon>
        <taxon>Tracheophyta</taxon>
        <taxon>Spermatophyta</taxon>
        <taxon>Magnoliopsida</taxon>
        <taxon>eudicotyledons</taxon>
        <taxon>Gunneridae</taxon>
        <taxon>Pentapetalae</taxon>
        <taxon>Caryophyllales</taxon>
        <taxon>Cactineae</taxon>
        <taxon>Cactaceae</taxon>
        <taxon>Opuntioideae</taxon>
        <taxon>Opuntia</taxon>
    </lineage>
</organism>
<name>A0A7C8Z6F6_OPUST</name>
<dbReference type="EMBL" id="GISG01091478">
    <property type="protein sequence ID" value="MBA4634535.1"/>
    <property type="molecule type" value="Transcribed_RNA"/>
</dbReference>
<proteinExistence type="predicted"/>
<dbReference type="AlphaFoldDB" id="A0A7C8Z6F6"/>
<accession>A0A7C8Z6F6</accession>
<reference evidence="1" key="2">
    <citation type="submission" date="2020-07" db="EMBL/GenBank/DDBJ databases">
        <authorList>
            <person name="Vera ALvarez R."/>
            <person name="Arias-Moreno D.M."/>
            <person name="Jimenez-Jacinto V."/>
            <person name="Jimenez-Bremont J.F."/>
            <person name="Swaminathan K."/>
            <person name="Moose S.P."/>
            <person name="Guerrero-Gonzalez M.L."/>
            <person name="Marino-Ramirez L."/>
            <person name="Landsman D."/>
            <person name="Rodriguez-Kessler M."/>
            <person name="Delgado-Sanchez P."/>
        </authorList>
    </citation>
    <scope>NUCLEOTIDE SEQUENCE</scope>
    <source>
        <tissue evidence="1">Cladode</tissue>
    </source>
</reference>
<evidence type="ECO:0000313" key="1">
    <source>
        <dbReference type="EMBL" id="MBA4634535.1"/>
    </source>
</evidence>
<protein>
    <recommendedName>
        <fullName evidence="2">Reverse transcriptase zinc-binding domain-containing protein</fullName>
    </recommendedName>
</protein>
<reference evidence="1" key="1">
    <citation type="journal article" date="2013" name="J. Plant Res.">
        <title>Effect of fungi and light on seed germination of three Opuntia species from semiarid lands of central Mexico.</title>
        <authorList>
            <person name="Delgado-Sanchez P."/>
            <person name="Jimenez-Bremont J.F."/>
            <person name="Guerrero-Gonzalez Mde L."/>
            <person name="Flores J."/>
        </authorList>
    </citation>
    <scope>NUCLEOTIDE SEQUENCE</scope>
    <source>
        <tissue evidence="1">Cladode</tissue>
    </source>
</reference>